<reference evidence="5 6" key="1">
    <citation type="journal article" date="2016" name="Mol. Biol. Evol.">
        <title>Comparative Genomics of Early-Diverging Mushroom-Forming Fungi Provides Insights into the Origins of Lignocellulose Decay Capabilities.</title>
        <authorList>
            <person name="Nagy L.G."/>
            <person name="Riley R."/>
            <person name="Tritt A."/>
            <person name="Adam C."/>
            <person name="Daum C."/>
            <person name="Floudas D."/>
            <person name="Sun H."/>
            <person name="Yadav J.S."/>
            <person name="Pangilinan J."/>
            <person name="Larsson K.H."/>
            <person name="Matsuura K."/>
            <person name="Barry K."/>
            <person name="Labutti K."/>
            <person name="Kuo R."/>
            <person name="Ohm R.A."/>
            <person name="Bhattacharya S.S."/>
            <person name="Shirouzu T."/>
            <person name="Yoshinaga Y."/>
            <person name="Martin F.M."/>
            <person name="Grigoriev I.V."/>
            <person name="Hibbett D.S."/>
        </authorList>
    </citation>
    <scope>NUCLEOTIDE SEQUENCE [LARGE SCALE GENOMIC DNA]</scope>
    <source>
        <strain evidence="5 6">HHB12733</strain>
    </source>
</reference>
<name>A0A165IRU3_9BASI</name>
<evidence type="ECO:0000256" key="3">
    <source>
        <dbReference type="RuleBase" id="RU361235"/>
    </source>
</evidence>
<dbReference type="OrthoDB" id="408631at2759"/>
<feature type="chain" id="PRO_5007748442" description="Carboxylic ester hydrolase" evidence="3">
    <location>
        <begin position="19"/>
        <end position="523"/>
    </location>
</feature>
<gene>
    <name evidence="5" type="ORF">CALCODRAFT_71009</name>
</gene>
<dbReference type="STRING" id="1353952.A0A165IRU3"/>
<dbReference type="GO" id="GO:0052689">
    <property type="term" value="F:carboxylic ester hydrolase activity"/>
    <property type="evidence" value="ECO:0007669"/>
    <property type="project" value="TreeGrafter"/>
</dbReference>
<dbReference type="Proteomes" id="UP000076842">
    <property type="component" value="Unassembled WGS sequence"/>
</dbReference>
<dbReference type="InParanoid" id="A0A165IRU3"/>
<evidence type="ECO:0000313" key="5">
    <source>
        <dbReference type="EMBL" id="KZT60898.1"/>
    </source>
</evidence>
<dbReference type="ESTHER" id="9basi-a0a165iru3">
    <property type="family name" value="Fungal_carboxylesterase_lipase"/>
</dbReference>
<feature type="domain" description="Carboxylesterase type B" evidence="4">
    <location>
        <begin position="27"/>
        <end position="349"/>
    </location>
</feature>
<keyword evidence="3" id="KW-0732">Signal</keyword>
<dbReference type="EMBL" id="KV423927">
    <property type="protein sequence ID" value="KZT60898.1"/>
    <property type="molecule type" value="Genomic_DNA"/>
</dbReference>
<dbReference type="PANTHER" id="PTHR43918">
    <property type="entry name" value="ACETYLCHOLINESTERASE"/>
    <property type="match status" value="1"/>
</dbReference>
<sequence length="523" mass="55182">MHVALALLATLLVSGTNASPLARDDGTLITTSQGSVQGTLVSSSVRQWLGIPYASPPTGTLRFQPPQSAPSRSGTLSATTFGSSCPALLGTEFLELVGMLQQQESVPVDEDCLNLNIWAPATGRPQGGAVLLWVYGGSFQFGTSNTPYYSGQSFVDGFDDIVVVTINYRLNIFGFPNAPQQLINIGLLDIDAAIQWVYTNIAAFGGDPERITIFGESAGAIAVDAYAFSHPEDTTVKGIIAESGTAWFEALGSTDPASFSAANSSWNTVASALGCSTSGDAAQLACVQEVPWQVLLNEVISSGETFSSYADGQTLFSDVSTRSTSGEFLKVPFLVGHNADEGDIFVVALEEGDFNFTIPVATTVLSDALTELLAHCPAEQEAGDRVSAGVPTWRYIFEGVYPDLTDNNPNLRAYHSSEIPLVFGTYNDSTFPYGPTSSEIALSSWMQGAWVAFAQDPVNGLTNYGWPSYGSLPVLYTLAELGNSNNPDGPTYSVAATLDVGCGVVNTLTPLVFQAISLLGGVL</sequence>
<dbReference type="PROSITE" id="PS00122">
    <property type="entry name" value="CARBOXYLESTERASE_B_1"/>
    <property type="match status" value="1"/>
</dbReference>
<evidence type="ECO:0000313" key="6">
    <source>
        <dbReference type="Proteomes" id="UP000076842"/>
    </source>
</evidence>
<dbReference type="SUPFAM" id="SSF53474">
    <property type="entry name" value="alpha/beta-Hydrolases"/>
    <property type="match status" value="1"/>
</dbReference>
<evidence type="ECO:0000259" key="4">
    <source>
        <dbReference type="Pfam" id="PF00135"/>
    </source>
</evidence>
<organism evidence="5 6">
    <name type="scientific">Calocera cornea HHB12733</name>
    <dbReference type="NCBI Taxonomy" id="1353952"/>
    <lineage>
        <taxon>Eukaryota</taxon>
        <taxon>Fungi</taxon>
        <taxon>Dikarya</taxon>
        <taxon>Basidiomycota</taxon>
        <taxon>Agaricomycotina</taxon>
        <taxon>Dacrymycetes</taxon>
        <taxon>Dacrymycetales</taxon>
        <taxon>Dacrymycetaceae</taxon>
        <taxon>Calocera</taxon>
    </lineage>
</organism>
<accession>A0A165IRU3</accession>
<keyword evidence="6" id="KW-1185">Reference proteome</keyword>
<evidence type="ECO:0000256" key="2">
    <source>
        <dbReference type="ARBA" id="ARBA00022801"/>
    </source>
</evidence>
<feature type="signal peptide" evidence="3">
    <location>
        <begin position="1"/>
        <end position="18"/>
    </location>
</feature>
<keyword evidence="2 3" id="KW-0378">Hydrolase</keyword>
<dbReference type="InterPro" id="IPR002018">
    <property type="entry name" value="CarbesteraseB"/>
</dbReference>
<dbReference type="Pfam" id="PF00135">
    <property type="entry name" value="COesterase"/>
    <property type="match status" value="2"/>
</dbReference>
<dbReference type="EC" id="3.1.1.-" evidence="3"/>
<feature type="domain" description="Carboxylesterase type B" evidence="4">
    <location>
        <begin position="365"/>
        <end position="472"/>
    </location>
</feature>
<dbReference type="AlphaFoldDB" id="A0A165IRU3"/>
<evidence type="ECO:0000256" key="1">
    <source>
        <dbReference type="ARBA" id="ARBA00005964"/>
    </source>
</evidence>
<dbReference type="PANTHER" id="PTHR43918:SF4">
    <property type="entry name" value="CARBOXYLIC ESTER HYDROLASE"/>
    <property type="match status" value="1"/>
</dbReference>
<dbReference type="InterPro" id="IPR050654">
    <property type="entry name" value="AChE-related_enzymes"/>
</dbReference>
<proteinExistence type="inferred from homology"/>
<dbReference type="InterPro" id="IPR019826">
    <property type="entry name" value="Carboxylesterase_B_AS"/>
</dbReference>
<dbReference type="InterPro" id="IPR029058">
    <property type="entry name" value="AB_hydrolase_fold"/>
</dbReference>
<dbReference type="Gene3D" id="3.40.50.1820">
    <property type="entry name" value="alpha/beta hydrolase"/>
    <property type="match status" value="1"/>
</dbReference>
<protein>
    <recommendedName>
        <fullName evidence="3">Carboxylic ester hydrolase</fullName>
        <ecNumber evidence="3">3.1.1.-</ecNumber>
    </recommendedName>
</protein>
<comment type="similarity">
    <text evidence="1 3">Belongs to the type-B carboxylesterase/lipase family.</text>
</comment>